<evidence type="ECO:0000256" key="1">
    <source>
        <dbReference type="SAM" id="Phobius"/>
    </source>
</evidence>
<dbReference type="Proteomes" id="UP000058636">
    <property type="component" value="Unassembled WGS sequence"/>
</dbReference>
<evidence type="ECO:0000313" key="2">
    <source>
        <dbReference type="EMBL" id="KUK23260.1"/>
    </source>
</evidence>
<reference evidence="2 3" key="1">
    <citation type="journal article" date="2015" name="MBio">
        <title>Genome-Resolved Metagenomic Analysis Reveals Roles for Candidate Phyla and Other Microbial Community Members in Biogeochemical Transformations in Oil Reservoirs.</title>
        <authorList>
            <person name="Hu P."/>
            <person name="Tom L."/>
            <person name="Singh A."/>
            <person name="Thomas B.C."/>
            <person name="Baker B.J."/>
            <person name="Piceno Y.M."/>
            <person name="Andersen G.L."/>
            <person name="Banfield J.F."/>
        </authorList>
    </citation>
    <scope>NUCLEOTIDE SEQUENCE [LARGE SCALE GENOMIC DNA]</scope>
    <source>
        <strain evidence="2">46_26</strain>
    </source>
</reference>
<keyword evidence="1" id="KW-0472">Membrane</keyword>
<feature type="transmembrane region" description="Helical" evidence="1">
    <location>
        <begin position="51"/>
        <end position="73"/>
    </location>
</feature>
<feature type="transmembrane region" description="Helical" evidence="1">
    <location>
        <begin position="79"/>
        <end position="96"/>
    </location>
</feature>
<proteinExistence type="predicted"/>
<dbReference type="AlphaFoldDB" id="A0A117L366"/>
<name>A0A117L366_9THEM</name>
<dbReference type="EMBL" id="LGFG01000036">
    <property type="protein sequence ID" value="KUK23260.1"/>
    <property type="molecule type" value="Genomic_DNA"/>
</dbReference>
<dbReference type="PATRIC" id="fig|93930.3.peg.1475"/>
<sequence>MQLSKILFLKIIKNGIKVMNFLGNGIIKFRMYPEGSRQLSEGFSKNISSGALTGGILSFLLALIWISGFYYSFTSFRTPLWWSMIYFIFSLIVYLLSKPLGDYRWYDAFLYPLHFTFFAAVFFHSLYKTLVLKKVTWRGREIKIR</sequence>
<dbReference type="GO" id="GO:0016740">
    <property type="term" value="F:transferase activity"/>
    <property type="evidence" value="ECO:0007669"/>
    <property type="project" value="UniProtKB-KW"/>
</dbReference>
<keyword evidence="1" id="KW-0812">Transmembrane</keyword>
<gene>
    <name evidence="2" type="ORF">XD57_0629</name>
</gene>
<organism evidence="2 3">
    <name type="scientific">Thermotoga petrophila</name>
    <dbReference type="NCBI Taxonomy" id="93929"/>
    <lineage>
        <taxon>Bacteria</taxon>
        <taxon>Thermotogati</taxon>
        <taxon>Thermotogota</taxon>
        <taxon>Thermotogae</taxon>
        <taxon>Thermotogales</taxon>
        <taxon>Thermotogaceae</taxon>
        <taxon>Thermotoga</taxon>
    </lineage>
</organism>
<keyword evidence="1" id="KW-1133">Transmembrane helix</keyword>
<evidence type="ECO:0000313" key="3">
    <source>
        <dbReference type="Proteomes" id="UP000058636"/>
    </source>
</evidence>
<keyword evidence="2" id="KW-0808">Transferase</keyword>
<feature type="transmembrane region" description="Helical" evidence="1">
    <location>
        <begin position="108"/>
        <end position="127"/>
    </location>
</feature>
<comment type="caution">
    <text evidence="2">The sequence shown here is derived from an EMBL/GenBank/DDBJ whole genome shotgun (WGS) entry which is preliminary data.</text>
</comment>
<protein>
    <submittedName>
        <fullName evidence="2">Glycosyl transferase family 2</fullName>
    </submittedName>
</protein>
<accession>A0A117L366</accession>